<dbReference type="Proteomes" id="UP000321523">
    <property type="component" value="Unassembled WGS sequence"/>
</dbReference>
<evidence type="ECO:0000259" key="5">
    <source>
        <dbReference type="PROSITE" id="PS50931"/>
    </source>
</evidence>
<keyword evidence="2" id="KW-0805">Transcription regulation</keyword>
<dbReference type="SUPFAM" id="SSF53850">
    <property type="entry name" value="Periplasmic binding protein-like II"/>
    <property type="match status" value="1"/>
</dbReference>
<dbReference type="OrthoDB" id="8479357at2"/>
<sequence>MDLSDLHIFRTVATECSVTRASQTLARVPSNVTTRVQRLEQDLGVPLFSRDGKRMTLTREGLAFLPYASRILDLVAEARQVVNPTEPSGLFRVGTMESTAASRLPDLLARFHALWPSVSLQLTLGATRDLTQGVLAHRLDCALIARPMKGLGDEEAGFDPDQLQTEHVFVENLLIVLPPDHPEILSPADLRVDTLAALEPGCTYRRIAEKWARGGKPVRTLELNSYHAVLASVATGNSIGVMPQSVLDLMQRPDGTKTYQLGPVDTLLVRRKDSRSPIFNAFLDVLTKRHSRGSVAERDS</sequence>
<name>A0A512DU11_9PROT</name>
<dbReference type="RefSeq" id="WP_044433783.1">
    <property type="nucleotide sequence ID" value="NZ_BJYZ01000019.1"/>
</dbReference>
<gene>
    <name evidence="6" type="ORF">SAE02_41040</name>
</gene>
<dbReference type="EMBL" id="BJYZ01000019">
    <property type="protein sequence ID" value="GEO39956.1"/>
    <property type="molecule type" value="Genomic_DNA"/>
</dbReference>
<dbReference type="InterPro" id="IPR000847">
    <property type="entry name" value="LysR_HTH_N"/>
</dbReference>
<evidence type="ECO:0000313" key="6">
    <source>
        <dbReference type="EMBL" id="GEO39956.1"/>
    </source>
</evidence>
<dbReference type="InterPro" id="IPR036388">
    <property type="entry name" value="WH-like_DNA-bd_sf"/>
</dbReference>
<dbReference type="GO" id="GO:0000976">
    <property type="term" value="F:transcription cis-regulatory region binding"/>
    <property type="evidence" value="ECO:0007669"/>
    <property type="project" value="TreeGrafter"/>
</dbReference>
<proteinExistence type="inferred from homology"/>
<evidence type="ECO:0000256" key="2">
    <source>
        <dbReference type="ARBA" id="ARBA00023015"/>
    </source>
</evidence>
<evidence type="ECO:0000256" key="3">
    <source>
        <dbReference type="ARBA" id="ARBA00023125"/>
    </source>
</evidence>
<dbReference type="Pfam" id="PF00126">
    <property type="entry name" value="HTH_1"/>
    <property type="match status" value="1"/>
</dbReference>
<accession>A0A512DU11</accession>
<dbReference type="Pfam" id="PF03466">
    <property type="entry name" value="LysR_substrate"/>
    <property type="match status" value="1"/>
</dbReference>
<organism evidence="6 7">
    <name type="scientific">Skermanella aerolata</name>
    <dbReference type="NCBI Taxonomy" id="393310"/>
    <lineage>
        <taxon>Bacteria</taxon>
        <taxon>Pseudomonadati</taxon>
        <taxon>Pseudomonadota</taxon>
        <taxon>Alphaproteobacteria</taxon>
        <taxon>Rhodospirillales</taxon>
        <taxon>Azospirillaceae</taxon>
        <taxon>Skermanella</taxon>
    </lineage>
</organism>
<keyword evidence="3" id="KW-0238">DNA-binding</keyword>
<dbReference type="SUPFAM" id="SSF46785">
    <property type="entry name" value="Winged helix' DNA-binding domain"/>
    <property type="match status" value="1"/>
</dbReference>
<evidence type="ECO:0000256" key="4">
    <source>
        <dbReference type="ARBA" id="ARBA00023163"/>
    </source>
</evidence>
<dbReference type="PANTHER" id="PTHR30126:SF40">
    <property type="entry name" value="HTH-TYPE TRANSCRIPTIONAL REGULATOR GLTR"/>
    <property type="match status" value="1"/>
</dbReference>
<evidence type="ECO:0000313" key="7">
    <source>
        <dbReference type="Proteomes" id="UP000321523"/>
    </source>
</evidence>
<feature type="domain" description="HTH lysR-type" evidence="5">
    <location>
        <begin position="1"/>
        <end position="58"/>
    </location>
</feature>
<dbReference type="AlphaFoldDB" id="A0A512DU11"/>
<keyword evidence="7" id="KW-1185">Reference proteome</keyword>
<comment type="similarity">
    <text evidence="1">Belongs to the LysR transcriptional regulatory family.</text>
</comment>
<dbReference type="Gene3D" id="1.10.10.10">
    <property type="entry name" value="Winged helix-like DNA-binding domain superfamily/Winged helix DNA-binding domain"/>
    <property type="match status" value="1"/>
</dbReference>
<comment type="caution">
    <text evidence="6">The sequence shown here is derived from an EMBL/GenBank/DDBJ whole genome shotgun (WGS) entry which is preliminary data.</text>
</comment>
<dbReference type="PANTHER" id="PTHR30126">
    <property type="entry name" value="HTH-TYPE TRANSCRIPTIONAL REGULATOR"/>
    <property type="match status" value="1"/>
</dbReference>
<dbReference type="PROSITE" id="PS50931">
    <property type="entry name" value="HTH_LYSR"/>
    <property type="match status" value="1"/>
</dbReference>
<dbReference type="GO" id="GO:0003700">
    <property type="term" value="F:DNA-binding transcription factor activity"/>
    <property type="evidence" value="ECO:0007669"/>
    <property type="project" value="InterPro"/>
</dbReference>
<dbReference type="Gene3D" id="3.40.190.290">
    <property type="match status" value="1"/>
</dbReference>
<dbReference type="InterPro" id="IPR005119">
    <property type="entry name" value="LysR_subst-bd"/>
</dbReference>
<reference evidence="6 7" key="1">
    <citation type="submission" date="2019-07" db="EMBL/GenBank/DDBJ databases">
        <title>Whole genome shotgun sequence of Skermanella aerolata NBRC 106429.</title>
        <authorList>
            <person name="Hosoyama A."/>
            <person name="Uohara A."/>
            <person name="Ohji S."/>
            <person name="Ichikawa N."/>
        </authorList>
    </citation>
    <scope>NUCLEOTIDE SEQUENCE [LARGE SCALE GENOMIC DNA]</scope>
    <source>
        <strain evidence="6 7">NBRC 106429</strain>
    </source>
</reference>
<keyword evidence="4" id="KW-0804">Transcription</keyword>
<evidence type="ECO:0000256" key="1">
    <source>
        <dbReference type="ARBA" id="ARBA00009437"/>
    </source>
</evidence>
<protein>
    <submittedName>
        <fullName evidence="6">Transcriptional regulator</fullName>
    </submittedName>
</protein>
<dbReference type="InterPro" id="IPR036390">
    <property type="entry name" value="WH_DNA-bd_sf"/>
</dbReference>